<feature type="compositionally biased region" description="Basic and acidic residues" evidence="7">
    <location>
        <begin position="2080"/>
        <end position="2090"/>
    </location>
</feature>
<dbReference type="GO" id="GO:0003779">
    <property type="term" value="F:actin binding"/>
    <property type="evidence" value="ECO:0007669"/>
    <property type="project" value="TreeGrafter"/>
</dbReference>
<comment type="similarity">
    <text evidence="6">Belongs to the synaptopodin family.</text>
</comment>
<keyword evidence="11" id="KW-1185">Reference proteome</keyword>
<feature type="compositionally biased region" description="Basic and acidic residues" evidence="7">
    <location>
        <begin position="1634"/>
        <end position="1647"/>
    </location>
</feature>
<feature type="region of interest" description="Disordered" evidence="7">
    <location>
        <begin position="126"/>
        <end position="263"/>
    </location>
</feature>
<feature type="region of interest" description="Disordered" evidence="7">
    <location>
        <begin position="2212"/>
        <end position="2231"/>
    </location>
</feature>
<feature type="compositionally biased region" description="Basic and acidic residues" evidence="7">
    <location>
        <begin position="851"/>
        <end position="862"/>
    </location>
</feature>
<evidence type="ECO:0000256" key="5">
    <source>
        <dbReference type="ARBA" id="ARBA00022949"/>
    </source>
</evidence>
<organism evidence="10 11">
    <name type="scientific">Odynerus spinipes</name>
    <dbReference type="NCBI Taxonomy" id="1348599"/>
    <lineage>
        <taxon>Eukaryota</taxon>
        <taxon>Metazoa</taxon>
        <taxon>Ecdysozoa</taxon>
        <taxon>Arthropoda</taxon>
        <taxon>Hexapoda</taxon>
        <taxon>Insecta</taxon>
        <taxon>Pterygota</taxon>
        <taxon>Neoptera</taxon>
        <taxon>Endopterygota</taxon>
        <taxon>Hymenoptera</taxon>
        <taxon>Apocrita</taxon>
        <taxon>Aculeata</taxon>
        <taxon>Vespoidea</taxon>
        <taxon>Vespidae</taxon>
        <taxon>Eumeninae</taxon>
        <taxon>Odynerus</taxon>
    </lineage>
</organism>
<accession>A0AAD9R9A6</accession>
<sequence>MSAREVTLLGGSPWGFRMHGGRDLHQPLRISRVNPGSKAAQQGVREGDLISSINGKSTRELTNSEAHALLRNAGDHLKLGLNQENIGSPKRRIYKSSLQENTSTETLKKITTKTITTSNTRIISTEAKKNGADDTKSDQSYANQNGGLKSSAIDQRTDTKKGGYRDSLGYVTDAEGSKMPSHGSRNRRNRKNRNRRRFQRPATPDGSAKVAETVSSVETAKENAEAVHADATNTNDSILENAHSSTENISVSSGVTIEEEDERSDGARNYFRENRFRIKTGAMDWRTRTVEIKTISSLPLEARIDHIAGVGILETGNMERMNGGSPSIRVDEPLDFVEPLSDNLNSKVKLLDVDGSSEERTTRVEDSSETEDSGPIIVEIESDVEKDRSDDNVKQVEVEQNAKIEIKDGAMSKEIERKLRNFIEDLKLPNSPEKEDHRLEYERICENVAQRKKAKRRAILEAYYQSQAANRFLDIIQEEGEKLSGDEEQHIRDFINEEIGKYRRAGYKRINEIREDEEYEEDKRESANKETDITINIIAIDEENCKKDSRETFANSETTRNERTSESTESQLTDDKNMTIEEETMLEENGREVGDGRESENTIFIDDKCEEHGEDRVTDPINVVKSNTTGIRVEGDEEEGKIEHDKVPEKEVSRTSIVSESNKSREDSRVDDIRDDESEDKTENGRGNSEESGCELTSEREDKNSGESKAEEEEEKKNEEDDKGEGVTKYEDKPVEGKETGEDNKRRNDIETDQRKDETENPISEFPKLETNESDRKLTTDPSEDDDVSKSAMTDPGMSREDGKDSTIEIRPPTPPKRSSIVRVRRDTSGSPALSEKSTPVNAPVPPPRSSKREIKESENAPERPPLPPEMLVLLEMTSQSESTNGNVERATNVASNENASKLVNDGDDSLRIPSRDFDESVDDHQPRDANFCAPSKSDALRNDIEGVELGNEATPKITGDKLYEQAPGQDEAGLTDDTATCPNGLVPNSEKIVSDDIIEIKSNKDDETDNRRSMDGSTRWEKILGDRSEVVERKVVSEKTEIETIEERVQESSFSKKCMNEEILERSKTESKTEETFVESKSTSVKDPSVDPEAGTKDTVQSSTIEKNTEEQFTTQGDFQGQDSSSSAASVSTVKYVPIETSLADVCSIIKEEEERNERRLSLSNLKSKLSLLKSEGAGTSGEKNEGDIESPQPIPYSPIEDLYYVPLHEEDESSTTTRSQPVSLKDLSLRKILTMPFGVEIIRQLTSYKLNIFKSLQNIRSCVNNVESIEADDRHHRLNKHGVSDAANELAWLTLRNRDSKTSDGDENAVSERVDPSRRYYPGPVNITDFYGQVLKSRATMNDKEEPWLGVSTTRDPRLLLCLSPSQQKASIRTSADRLLDLHTKFLNRRSYHDVDESQRISPTSYRVIIQRPKDEIRGENEKDERPLGLLNIIKQNSSRSTDRKSPTEFRSKVPSVEGQERLKATRLCDWMNLARYESSDSDERSRFVRSKEQLSASSALPGERPTGDDKSCAGTMTMTPSGVRGQYGFAKDTRTCDVGSTGSNLTARNRYSPLNRSPITFNSAIIDKNASPEVERRTPPPPRRNIDPRYNVNPALIDDRVEVPPRSKRTVTVDRSCIDTTSIFDQNPPRSHLETRRRQDNGENLKKLTATEIVANLKKLQNETMEQLDGHRRYSLPQEYFDQQLKYIELLENQLKNVILAEEEERKAFEDFQYHVNQKFRDPEPERITPEDDKEVEKESWEEKSRDVDENSSESFDKAGSRDFCKKIHKENGVHEEETVEKIESSEHRVFTRKGDSSKLEAASPETKCKENGLPEKKTDVKDNQRTQKIEKSNSCAAMSGEAFRQRMYDEYVHKVLEREERKHHKVVKISLHDDIRKSESKSKDMSAMEREFIEKAKNRLNKFGIKLDESEPESENSAERSQEEDTVEARCLIDGKEIGDARKLPKHLREFLKISVKDIEQDDITGGYGIGDGGGGGKSNENDLLHEIDGALIIGKGFLLRQGASLILLGNCMLHLTAIHIASPITKKRHRFDLFYDLLGSNECQNVMFAPTFKASSAKPGVWSPGSEPPAPPKEPSPDRTKDSQKDGGIPPVWTPSSAGASPVPERKEFRPVQFESPILGRKKKPEELQSGEASPPWKTEEERREITESLSQSSISTTSRIVNSHSAPSQGLNTLASTPRLPRAQNPTITLLQKAREGQLPKGAAYIEENEPPKPGHTDEKPLISPGEIIYTVKKEYESEPESENEPPKKMADLGPRKFEGIGPTTKEGIPLVLRSEVKENNQTKWYKKMYDSLHRADRDDDYVTIRYKSRRGGRYGSGISSSGYLSEPEPRGYSDRSVTLDSRRRLRGKENDFTTSTMPRKNGPLKYSPEVYKNQPGRIEDYEPGRSSIAEKETKEWWDEVMDIFDGVRHFYS</sequence>
<feature type="compositionally biased region" description="Polar residues" evidence="7">
    <location>
        <begin position="138"/>
        <end position="154"/>
    </location>
</feature>
<dbReference type="GO" id="GO:0070161">
    <property type="term" value="C:anchoring junction"/>
    <property type="evidence" value="ECO:0007669"/>
    <property type="project" value="UniProtKB-SubCell"/>
</dbReference>
<feature type="region of interest" description="Disordered" evidence="7">
    <location>
        <begin position="1066"/>
        <end position="1107"/>
    </location>
</feature>
<evidence type="ECO:0008006" key="12">
    <source>
        <dbReference type="Google" id="ProtNLM"/>
    </source>
</evidence>
<feature type="region of interest" description="Disordered" evidence="7">
    <location>
        <begin position="1624"/>
        <end position="1647"/>
    </location>
</feature>
<feature type="compositionally biased region" description="Basic and acidic residues" evidence="7">
    <location>
        <begin position="1443"/>
        <end position="1454"/>
    </location>
</feature>
<feature type="compositionally biased region" description="Basic and acidic residues" evidence="7">
    <location>
        <begin position="155"/>
        <end position="164"/>
    </location>
</feature>
<feature type="domain" description="SoHo" evidence="9">
    <location>
        <begin position="2258"/>
        <end position="2320"/>
    </location>
</feature>
<feature type="compositionally biased region" description="Basic residues" evidence="7">
    <location>
        <begin position="184"/>
        <end position="199"/>
    </location>
</feature>
<feature type="compositionally biased region" description="Basic and acidic residues" evidence="7">
    <location>
        <begin position="2251"/>
        <end position="2265"/>
    </location>
</feature>
<gene>
    <name evidence="10" type="ORF">KPH14_011291</name>
</gene>
<dbReference type="PANTHER" id="PTHR24217:SF0">
    <property type="entry name" value="PDZ DOMAIN-CONTAINING PROTEIN"/>
    <property type="match status" value="1"/>
</dbReference>
<comment type="caution">
    <text evidence="10">The sequence shown here is derived from an EMBL/GenBank/DDBJ whole genome shotgun (WGS) entry which is preliminary data.</text>
</comment>
<feature type="compositionally biased region" description="Polar residues" evidence="7">
    <location>
        <begin position="877"/>
        <end position="887"/>
    </location>
</feature>
<feature type="region of interest" description="Disordered" evidence="7">
    <location>
        <begin position="1436"/>
        <end position="1459"/>
    </location>
</feature>
<reference evidence="10" key="2">
    <citation type="journal article" date="2023" name="Commun. Biol.">
        <title>Intrasexual cuticular hydrocarbon dimorphism in a wasp sheds light on hydrocarbon biosynthesis genes in Hymenoptera.</title>
        <authorList>
            <person name="Moris V.C."/>
            <person name="Podsiadlowski L."/>
            <person name="Martin S."/>
            <person name="Oeyen J.P."/>
            <person name="Donath A."/>
            <person name="Petersen M."/>
            <person name="Wilbrandt J."/>
            <person name="Misof B."/>
            <person name="Liedtke D."/>
            <person name="Thamm M."/>
            <person name="Scheiner R."/>
            <person name="Schmitt T."/>
            <person name="Niehuis O."/>
        </authorList>
    </citation>
    <scope>NUCLEOTIDE SEQUENCE</scope>
    <source>
        <strain evidence="10">GBR_01_08_01A</strain>
    </source>
</reference>
<dbReference type="Gene3D" id="2.30.42.10">
    <property type="match status" value="1"/>
</dbReference>
<feature type="compositionally biased region" description="Polar residues" evidence="7">
    <location>
        <begin position="2167"/>
        <end position="2182"/>
    </location>
</feature>
<feature type="region of interest" description="Disordered" evidence="7">
    <location>
        <begin position="353"/>
        <end position="373"/>
    </location>
</feature>
<feature type="compositionally biased region" description="Basic and acidic residues" evidence="7">
    <location>
        <begin position="353"/>
        <end position="366"/>
    </location>
</feature>
<feature type="compositionally biased region" description="Basic and acidic residues" evidence="7">
    <location>
        <begin position="1921"/>
        <end position="1930"/>
    </location>
</feature>
<evidence type="ECO:0000256" key="4">
    <source>
        <dbReference type="ARBA" id="ARBA00022553"/>
    </source>
</evidence>
<dbReference type="SMART" id="SM00459">
    <property type="entry name" value="Sorb"/>
    <property type="match status" value="1"/>
</dbReference>
<feature type="domain" description="PDZ" evidence="8">
    <location>
        <begin position="11"/>
        <end position="85"/>
    </location>
</feature>
<dbReference type="Pfam" id="PF00595">
    <property type="entry name" value="PDZ"/>
    <property type="match status" value="1"/>
</dbReference>
<dbReference type="SUPFAM" id="SSF50156">
    <property type="entry name" value="PDZ domain-like"/>
    <property type="match status" value="1"/>
</dbReference>
<dbReference type="GO" id="GO:0015629">
    <property type="term" value="C:actin cytoskeleton"/>
    <property type="evidence" value="ECO:0007669"/>
    <property type="project" value="TreeGrafter"/>
</dbReference>
<protein>
    <recommendedName>
        <fullName evidence="12">PDZ domain-containing protein</fullName>
    </recommendedName>
</protein>
<feature type="compositionally biased region" description="Basic and acidic residues" evidence="7">
    <location>
        <begin position="219"/>
        <end position="228"/>
    </location>
</feature>
<feature type="region of interest" description="Disordered" evidence="7">
    <location>
        <begin position="1484"/>
        <end position="1517"/>
    </location>
</feature>
<feature type="compositionally biased region" description="Basic and acidic residues" evidence="7">
    <location>
        <begin position="126"/>
        <end position="137"/>
    </location>
</feature>
<dbReference type="InterPro" id="IPR036034">
    <property type="entry name" value="PDZ_sf"/>
</dbReference>
<feature type="compositionally biased region" description="Polar residues" evidence="7">
    <location>
        <begin position="893"/>
        <end position="902"/>
    </location>
</feature>
<dbReference type="GO" id="GO:0032233">
    <property type="term" value="P:positive regulation of actin filament bundle assembly"/>
    <property type="evidence" value="ECO:0007669"/>
    <property type="project" value="TreeGrafter"/>
</dbReference>
<feature type="region of interest" description="Disordered" evidence="7">
    <location>
        <begin position="1566"/>
        <end position="1593"/>
    </location>
</feature>
<feature type="compositionally biased region" description="Polar residues" evidence="7">
    <location>
        <begin position="829"/>
        <end position="841"/>
    </location>
</feature>
<feature type="region of interest" description="Disordered" evidence="7">
    <location>
        <begin position="1723"/>
        <end position="1762"/>
    </location>
</feature>
<feature type="compositionally biased region" description="Basic and acidic residues" evidence="7">
    <location>
        <begin position="2384"/>
        <end position="2393"/>
    </location>
</feature>
<feature type="compositionally biased region" description="Basic and acidic residues" evidence="7">
    <location>
        <begin position="1484"/>
        <end position="1495"/>
    </location>
</feature>
<feature type="compositionally biased region" description="Basic and acidic residues" evidence="7">
    <location>
        <begin position="767"/>
        <end position="779"/>
    </location>
</feature>
<proteinExistence type="inferred from homology"/>
<feature type="compositionally biased region" description="Basic and acidic residues" evidence="7">
    <location>
        <begin position="798"/>
        <end position="808"/>
    </location>
</feature>
<feature type="region of interest" description="Disordered" evidence="7">
    <location>
        <begin position="966"/>
        <end position="989"/>
    </location>
</feature>
<dbReference type="InterPro" id="IPR001478">
    <property type="entry name" value="PDZ"/>
</dbReference>
<evidence type="ECO:0000313" key="10">
    <source>
        <dbReference type="EMBL" id="KAK2575578.1"/>
    </source>
</evidence>
<dbReference type="PROSITE" id="PS50106">
    <property type="entry name" value="PDZ"/>
    <property type="match status" value="1"/>
</dbReference>
<evidence type="ECO:0000259" key="9">
    <source>
        <dbReference type="PROSITE" id="PS50831"/>
    </source>
</evidence>
<dbReference type="FunFam" id="2.30.42.10:FF:000055">
    <property type="entry name" value="PDZ and LIM domain protein 3"/>
    <property type="match status" value="1"/>
</dbReference>
<keyword evidence="3" id="KW-0963">Cytoplasm</keyword>
<feature type="compositionally biased region" description="Low complexity" evidence="7">
    <location>
        <begin position="2153"/>
        <end position="2166"/>
    </location>
</feature>
<evidence type="ECO:0000256" key="6">
    <source>
        <dbReference type="ARBA" id="ARBA00038161"/>
    </source>
</evidence>
<dbReference type="GO" id="GO:0005634">
    <property type="term" value="C:nucleus"/>
    <property type="evidence" value="ECO:0007669"/>
    <property type="project" value="TreeGrafter"/>
</dbReference>
<feature type="region of interest" description="Disordered" evidence="7">
    <location>
        <begin position="2315"/>
        <end position="2393"/>
    </location>
</feature>
<evidence type="ECO:0000256" key="7">
    <source>
        <dbReference type="SAM" id="MobiDB-lite"/>
    </source>
</evidence>
<dbReference type="InterPro" id="IPR003127">
    <property type="entry name" value="SoHo_dom"/>
</dbReference>
<feature type="compositionally biased region" description="Basic and acidic residues" evidence="7">
    <location>
        <begin position="641"/>
        <end position="653"/>
    </location>
</feature>
<evidence type="ECO:0000313" key="11">
    <source>
        <dbReference type="Proteomes" id="UP001258017"/>
    </source>
</evidence>
<feature type="compositionally biased region" description="Basic and acidic residues" evidence="7">
    <location>
        <begin position="1810"/>
        <end position="1835"/>
    </location>
</feature>
<feature type="compositionally biased region" description="Basic and acidic residues" evidence="7">
    <location>
        <begin position="1778"/>
        <end position="1802"/>
    </location>
</feature>
<dbReference type="PANTHER" id="PTHR24217">
    <property type="entry name" value="PUTATIVE-RELATED"/>
    <property type="match status" value="1"/>
</dbReference>
<feature type="region of interest" description="Disordered" evidence="7">
    <location>
        <begin position="1778"/>
        <end position="1837"/>
    </location>
</feature>
<feature type="compositionally biased region" description="Basic and acidic residues" evidence="7">
    <location>
        <begin position="662"/>
        <end position="672"/>
    </location>
</feature>
<feature type="region of interest" description="Disordered" evidence="7">
    <location>
        <begin position="1176"/>
        <end position="1197"/>
    </location>
</feature>
<feature type="compositionally biased region" description="Basic and acidic residues" evidence="7">
    <location>
        <begin position="697"/>
        <end position="759"/>
    </location>
</feature>
<feature type="region of interest" description="Disordered" evidence="7">
    <location>
        <begin position="1909"/>
        <end position="1930"/>
    </location>
</feature>
<reference evidence="10" key="1">
    <citation type="submission" date="2021-08" db="EMBL/GenBank/DDBJ databases">
        <authorList>
            <person name="Misof B."/>
            <person name="Oliver O."/>
            <person name="Podsiadlowski L."/>
            <person name="Donath A."/>
            <person name="Peters R."/>
            <person name="Mayer C."/>
            <person name="Rust J."/>
            <person name="Gunkel S."/>
            <person name="Lesny P."/>
            <person name="Martin S."/>
            <person name="Oeyen J.P."/>
            <person name="Petersen M."/>
            <person name="Panagiotis P."/>
            <person name="Wilbrandt J."/>
            <person name="Tanja T."/>
        </authorList>
    </citation>
    <scope>NUCLEOTIDE SEQUENCE</scope>
    <source>
        <strain evidence="10">GBR_01_08_01A</strain>
        <tissue evidence="10">Thorax + abdomen</tissue>
    </source>
</reference>
<evidence type="ECO:0000256" key="1">
    <source>
        <dbReference type="ARBA" id="ARBA00004282"/>
    </source>
</evidence>
<feature type="region of interest" description="Disordered" evidence="7">
    <location>
        <begin position="548"/>
        <end position="938"/>
    </location>
</feature>
<dbReference type="InterPro" id="IPR051976">
    <property type="entry name" value="Synaptopodin_domain"/>
</dbReference>
<evidence type="ECO:0000256" key="3">
    <source>
        <dbReference type="ARBA" id="ARBA00022490"/>
    </source>
</evidence>
<name>A0AAD9R9A6_9HYME</name>
<feature type="compositionally biased region" description="Basic and acidic residues" evidence="7">
    <location>
        <begin position="2143"/>
        <end position="2152"/>
    </location>
</feature>
<comment type="subcellular location">
    <subcellularLocation>
        <location evidence="1">Cell junction</location>
    </subcellularLocation>
    <subcellularLocation>
        <location evidence="2">Cytoplasm</location>
    </subcellularLocation>
</comment>
<evidence type="ECO:0000259" key="8">
    <source>
        <dbReference type="PROSITE" id="PS50106"/>
    </source>
</evidence>
<feature type="compositionally biased region" description="Basic and acidic residues" evidence="7">
    <location>
        <begin position="588"/>
        <end position="618"/>
    </location>
</feature>
<dbReference type="PROSITE" id="PS50831">
    <property type="entry name" value="SOHO"/>
    <property type="match status" value="1"/>
</dbReference>
<dbReference type="GO" id="GO:0030018">
    <property type="term" value="C:Z disc"/>
    <property type="evidence" value="ECO:0007669"/>
    <property type="project" value="TreeGrafter"/>
</dbReference>
<feature type="compositionally biased region" description="Basic and acidic residues" evidence="7">
    <location>
        <begin position="1066"/>
        <end position="1076"/>
    </location>
</feature>
<dbReference type="EMBL" id="JAIFRP010004413">
    <property type="protein sequence ID" value="KAK2575578.1"/>
    <property type="molecule type" value="Genomic_DNA"/>
</dbReference>
<feature type="region of interest" description="Disordered" evidence="7">
    <location>
        <begin position="2241"/>
        <end position="2272"/>
    </location>
</feature>
<evidence type="ECO:0000256" key="2">
    <source>
        <dbReference type="ARBA" id="ARBA00004496"/>
    </source>
</evidence>
<feature type="region of interest" description="Disordered" evidence="7">
    <location>
        <begin position="2062"/>
        <end position="2189"/>
    </location>
</feature>
<dbReference type="SMART" id="SM00228">
    <property type="entry name" value="PDZ"/>
    <property type="match status" value="1"/>
</dbReference>
<keyword evidence="5" id="KW-0965">Cell junction</keyword>
<feature type="compositionally biased region" description="Basic and acidic residues" evidence="7">
    <location>
        <begin position="2216"/>
        <end position="2227"/>
    </location>
</feature>
<dbReference type="Proteomes" id="UP001258017">
    <property type="component" value="Unassembled WGS sequence"/>
</dbReference>
<feature type="compositionally biased region" description="Basic and acidic residues" evidence="7">
    <location>
        <begin position="909"/>
        <end position="928"/>
    </location>
</feature>
<keyword evidence="4" id="KW-0597">Phosphoprotein</keyword>
<feature type="compositionally biased region" description="Polar residues" evidence="7">
    <location>
        <begin position="231"/>
        <end position="255"/>
    </location>
</feature>